<gene>
    <name evidence="2" type="ORF">GMOD_00002599</name>
</gene>
<evidence type="ECO:0000313" key="2">
    <source>
        <dbReference type="EMBL" id="RMZ68762.1"/>
    </source>
</evidence>
<proteinExistence type="predicted"/>
<accession>A0A3M7M2R9</accession>
<dbReference type="AlphaFoldDB" id="A0A3M7M2R9"/>
<keyword evidence="1" id="KW-0812">Transmembrane</keyword>
<feature type="transmembrane region" description="Helical" evidence="1">
    <location>
        <begin position="110"/>
        <end position="134"/>
    </location>
</feature>
<evidence type="ECO:0000256" key="1">
    <source>
        <dbReference type="SAM" id="Phobius"/>
    </source>
</evidence>
<evidence type="ECO:0000313" key="3">
    <source>
        <dbReference type="Proteomes" id="UP000265663"/>
    </source>
</evidence>
<sequence length="171" mass="19444">MSNTTLPNGNSTGIRKASNSFKQTTIITVAGVVLAVVSVIMVARILLYFVKRKTLRAGDYLVFLAYAIFVAQCILYINIAPLNDRVFAVQEGKVPYYPELLADAHLLGRLYFPVLISYWILLWLVKFGLLLFYRKLMLNLPGVYDKIWWSIVIFCAIVSSPFRISGSLWRD</sequence>
<keyword evidence="3" id="KW-1185">Reference proteome</keyword>
<dbReference type="EMBL" id="KE747817">
    <property type="protein sequence ID" value="RMZ68762.1"/>
    <property type="molecule type" value="Genomic_DNA"/>
</dbReference>
<keyword evidence="1" id="KW-0472">Membrane</keyword>
<dbReference type="OrthoDB" id="2988756at2759"/>
<keyword evidence="1" id="KW-1133">Transmembrane helix</keyword>
<reference evidence="2 3" key="1">
    <citation type="journal article" date="2014" name="PLoS ONE">
        <title>De novo Genome Assembly of the Fungal Plant Pathogen Pyrenophora semeniperda.</title>
        <authorList>
            <person name="Soliai M.M."/>
            <person name="Meyer S.E."/>
            <person name="Udall J.A."/>
            <person name="Elzinga D.E."/>
            <person name="Hermansen R.A."/>
            <person name="Bodily P.M."/>
            <person name="Hart A.A."/>
            <person name="Coleman C.E."/>
        </authorList>
    </citation>
    <scope>NUCLEOTIDE SEQUENCE [LARGE SCALE GENOMIC DNA]</scope>
    <source>
        <strain evidence="2 3">CCB06</strain>
        <tissue evidence="2">Mycelium</tissue>
    </source>
</reference>
<protein>
    <submittedName>
        <fullName evidence="2">Cfem domain-containing</fullName>
    </submittedName>
</protein>
<dbReference type="Proteomes" id="UP000265663">
    <property type="component" value="Unassembled WGS sequence"/>
</dbReference>
<organism evidence="2 3">
    <name type="scientific">Pyrenophora seminiperda CCB06</name>
    <dbReference type="NCBI Taxonomy" id="1302712"/>
    <lineage>
        <taxon>Eukaryota</taxon>
        <taxon>Fungi</taxon>
        <taxon>Dikarya</taxon>
        <taxon>Ascomycota</taxon>
        <taxon>Pezizomycotina</taxon>
        <taxon>Dothideomycetes</taxon>
        <taxon>Pleosporomycetidae</taxon>
        <taxon>Pleosporales</taxon>
        <taxon>Pleosporineae</taxon>
        <taxon>Pleosporaceae</taxon>
        <taxon>Pyrenophora</taxon>
    </lineage>
</organism>
<feature type="transmembrane region" description="Helical" evidence="1">
    <location>
        <begin position="146"/>
        <end position="164"/>
    </location>
</feature>
<feature type="transmembrane region" description="Helical" evidence="1">
    <location>
        <begin position="26"/>
        <end position="49"/>
    </location>
</feature>
<name>A0A3M7M2R9_9PLEO</name>
<feature type="transmembrane region" description="Helical" evidence="1">
    <location>
        <begin position="61"/>
        <end position="79"/>
    </location>
</feature>